<sequence>MSSVWLQKVQVAATESVDPAALEADIGHALATEKLDGTCCYVTVYKGFIWNVEEDFKMVPETWIPAHRVQHHDGHPVPEEHGHIPVPMCSGPQNVEATPEESQICQHHEDKREHSTGETQSWVGSLQCEPRAQVS</sequence>
<dbReference type="PANTHER" id="PTHR31219">
    <property type="entry name" value="CHROMOSOME 28 C12ORF29 HOMOLOG"/>
    <property type="match status" value="1"/>
</dbReference>
<evidence type="ECO:0000256" key="1">
    <source>
        <dbReference type="ARBA" id="ARBA00001936"/>
    </source>
</evidence>
<dbReference type="GO" id="GO:0000302">
    <property type="term" value="P:response to reactive oxygen species"/>
    <property type="evidence" value="ECO:0007669"/>
    <property type="project" value="InterPro"/>
</dbReference>
<evidence type="ECO:0000256" key="11">
    <source>
        <dbReference type="ARBA" id="ARBA00045151"/>
    </source>
</evidence>
<evidence type="ECO:0000256" key="2">
    <source>
        <dbReference type="ARBA" id="ARBA00001946"/>
    </source>
</evidence>
<comment type="cofactor">
    <cofactor evidence="2">
        <name>Mg(2+)</name>
        <dbReference type="ChEBI" id="CHEBI:18420"/>
    </cofactor>
</comment>
<reference evidence="13" key="1">
    <citation type="submission" date="2025-08" db="UniProtKB">
        <authorList>
            <consortium name="Ensembl"/>
        </authorList>
    </citation>
    <scope>IDENTIFICATION</scope>
</reference>
<evidence type="ECO:0000256" key="3">
    <source>
        <dbReference type="ARBA" id="ARBA00012724"/>
    </source>
</evidence>
<dbReference type="InterPro" id="IPR041211">
    <property type="entry name" value="RLIG1"/>
</dbReference>
<dbReference type="AlphaFoldDB" id="A0A3Q3JQ00"/>
<name>A0A3Q3JQ00_MONAL</name>
<dbReference type="Proteomes" id="UP000261600">
    <property type="component" value="Unplaced"/>
</dbReference>
<feature type="compositionally biased region" description="Polar residues" evidence="12">
    <location>
        <begin position="91"/>
        <end position="105"/>
    </location>
</feature>
<evidence type="ECO:0000256" key="10">
    <source>
        <dbReference type="ARBA" id="ARBA00035432"/>
    </source>
</evidence>
<keyword evidence="14" id="KW-1185">Reference proteome</keyword>
<organism evidence="13 14">
    <name type="scientific">Monopterus albus</name>
    <name type="common">Swamp eel</name>
    <dbReference type="NCBI Taxonomy" id="43700"/>
    <lineage>
        <taxon>Eukaryota</taxon>
        <taxon>Metazoa</taxon>
        <taxon>Chordata</taxon>
        <taxon>Craniata</taxon>
        <taxon>Vertebrata</taxon>
        <taxon>Euteleostomi</taxon>
        <taxon>Actinopterygii</taxon>
        <taxon>Neopterygii</taxon>
        <taxon>Teleostei</taxon>
        <taxon>Neoteleostei</taxon>
        <taxon>Acanthomorphata</taxon>
        <taxon>Anabantaria</taxon>
        <taxon>Synbranchiformes</taxon>
        <taxon>Synbranchidae</taxon>
        <taxon>Monopterus</taxon>
    </lineage>
</organism>
<keyword evidence="4" id="KW-0436">Ligase</keyword>
<dbReference type="Ensembl" id="ENSMALT00000022875.1">
    <property type="protein sequence ID" value="ENSMALP00000022448.1"/>
    <property type="gene ID" value="ENSMALG00000015675.1"/>
</dbReference>
<dbReference type="GO" id="GO:0003972">
    <property type="term" value="F:RNA ligase (ATP) activity"/>
    <property type="evidence" value="ECO:0007669"/>
    <property type="project" value="UniProtKB-EC"/>
</dbReference>
<keyword evidence="5" id="KW-0547">Nucleotide-binding</keyword>
<comment type="cofactor">
    <cofactor evidence="1">
        <name>Mn(2+)</name>
        <dbReference type="ChEBI" id="CHEBI:29035"/>
    </cofactor>
</comment>
<evidence type="ECO:0000256" key="7">
    <source>
        <dbReference type="ARBA" id="ARBA00022840"/>
    </source>
</evidence>
<evidence type="ECO:0000256" key="5">
    <source>
        <dbReference type="ARBA" id="ARBA00022741"/>
    </source>
</evidence>
<comment type="catalytic activity">
    <reaction evidence="8">
        <text>ATP + (ribonucleotide)n-3'-hydroxyl + 5'-phospho-(ribonucleotide)m = (ribonucleotide)n+m + AMP + diphosphate.</text>
        <dbReference type="EC" id="6.5.1.3"/>
    </reaction>
</comment>
<keyword evidence="7" id="KW-0067">ATP-binding</keyword>
<evidence type="ECO:0000256" key="12">
    <source>
        <dbReference type="SAM" id="MobiDB-lite"/>
    </source>
</evidence>
<keyword evidence="6" id="KW-0692">RNA repair</keyword>
<feature type="compositionally biased region" description="Basic and acidic residues" evidence="12">
    <location>
        <begin position="74"/>
        <end position="83"/>
    </location>
</feature>
<reference evidence="13" key="2">
    <citation type="submission" date="2025-09" db="UniProtKB">
        <authorList>
            <consortium name="Ensembl"/>
        </authorList>
    </citation>
    <scope>IDENTIFICATION</scope>
</reference>
<evidence type="ECO:0000256" key="4">
    <source>
        <dbReference type="ARBA" id="ARBA00022598"/>
    </source>
</evidence>
<feature type="region of interest" description="Disordered" evidence="12">
    <location>
        <begin position="74"/>
        <end position="135"/>
    </location>
</feature>
<proteinExistence type="predicted"/>
<comment type="function">
    <text evidence="11">Functions as an RNA ligase, in vitro. The ligation reaction entails three nucleotidyl transfer steps. In the first step, the RNA ligase reacts with ATP in the absence of nucleic acid to form a covalent ligase-AMP intermediate and release pyrophosphate. In step 2, the ligase-AMP binds to the nucleic acid and transfers the adenylate to the 5'-PO4 terminus to form an adenylylated intermediate. In step 3, the RNA ligase directs the attack of the 3'-OH on the 5'-phosphoanhydride linkage, resulting in a repaired 3'-5' phosphodiester and release of AMP. Exhibits selectivity for single-stranded RNA substrates and may not have nick-sealing activity on double-stranded DNA-RNA hybrids. May play a role in maintaining RNA integrity under stress conditions, for example in response to reactive oxygen species (ROS).</text>
</comment>
<dbReference type="PANTHER" id="PTHR31219:SF2">
    <property type="entry name" value="RNA LIGASE 1"/>
    <property type="match status" value="1"/>
</dbReference>
<accession>A0A3Q3JQ00</accession>
<dbReference type="GO" id="GO:0042245">
    <property type="term" value="P:RNA repair"/>
    <property type="evidence" value="ECO:0007669"/>
    <property type="project" value="UniProtKB-KW"/>
</dbReference>
<dbReference type="EC" id="6.5.1.3" evidence="3"/>
<evidence type="ECO:0000256" key="8">
    <source>
        <dbReference type="ARBA" id="ARBA00034038"/>
    </source>
</evidence>
<protein>
    <recommendedName>
        <fullName evidence="9">RNA ligase 1</fullName>
        <ecNumber evidence="3">6.5.1.3</ecNumber>
    </recommendedName>
    <alternativeName>
        <fullName evidence="10">RNA ligase</fullName>
    </alternativeName>
</protein>
<evidence type="ECO:0000256" key="6">
    <source>
        <dbReference type="ARBA" id="ARBA00022800"/>
    </source>
</evidence>
<dbReference type="Pfam" id="PF17720">
    <property type="entry name" value="RLIG1"/>
    <property type="match status" value="1"/>
</dbReference>
<evidence type="ECO:0000256" key="9">
    <source>
        <dbReference type="ARBA" id="ARBA00035168"/>
    </source>
</evidence>
<dbReference type="GO" id="GO:0005524">
    <property type="term" value="F:ATP binding"/>
    <property type="evidence" value="ECO:0007669"/>
    <property type="project" value="UniProtKB-KW"/>
</dbReference>
<evidence type="ECO:0000313" key="13">
    <source>
        <dbReference type="Ensembl" id="ENSMALP00000022448.1"/>
    </source>
</evidence>
<feature type="compositionally biased region" description="Basic and acidic residues" evidence="12">
    <location>
        <begin position="106"/>
        <end position="116"/>
    </location>
</feature>
<evidence type="ECO:0000313" key="14">
    <source>
        <dbReference type="Proteomes" id="UP000261600"/>
    </source>
</evidence>